<feature type="compositionally biased region" description="Polar residues" evidence="12">
    <location>
        <begin position="963"/>
        <end position="981"/>
    </location>
</feature>
<evidence type="ECO:0000313" key="15">
    <source>
        <dbReference type="Proteomes" id="UP000318571"/>
    </source>
</evidence>
<feature type="domain" description="Kinesin motor" evidence="13">
    <location>
        <begin position="6"/>
        <end position="340"/>
    </location>
</feature>
<feature type="compositionally biased region" description="Acidic residues" evidence="12">
    <location>
        <begin position="495"/>
        <end position="507"/>
    </location>
</feature>
<dbReference type="InterPro" id="IPR027417">
    <property type="entry name" value="P-loop_NTPase"/>
</dbReference>
<dbReference type="PANTHER" id="PTHR47969:SF15">
    <property type="entry name" value="CHROMOSOME-ASSOCIATED KINESIN KIF4A-RELATED"/>
    <property type="match status" value="1"/>
</dbReference>
<dbReference type="PANTHER" id="PTHR47969">
    <property type="entry name" value="CHROMOSOME-ASSOCIATED KINESIN KIF4A-RELATED"/>
    <property type="match status" value="1"/>
</dbReference>
<keyword evidence="2" id="KW-0963">Cytoplasm</keyword>
<dbReference type="PRINTS" id="PR00380">
    <property type="entry name" value="KINESINHEAVY"/>
</dbReference>
<organism evidence="14 15">
    <name type="scientific">Tigriopus californicus</name>
    <name type="common">Marine copepod</name>
    <dbReference type="NCBI Taxonomy" id="6832"/>
    <lineage>
        <taxon>Eukaryota</taxon>
        <taxon>Metazoa</taxon>
        <taxon>Ecdysozoa</taxon>
        <taxon>Arthropoda</taxon>
        <taxon>Crustacea</taxon>
        <taxon>Multicrustacea</taxon>
        <taxon>Hexanauplia</taxon>
        <taxon>Copepoda</taxon>
        <taxon>Harpacticoida</taxon>
        <taxon>Harpacticidae</taxon>
        <taxon>Tigriopus</taxon>
    </lineage>
</organism>
<evidence type="ECO:0000259" key="13">
    <source>
        <dbReference type="PROSITE" id="PS50067"/>
    </source>
</evidence>
<feature type="coiled-coil region" evidence="11">
    <location>
        <begin position="857"/>
        <end position="953"/>
    </location>
</feature>
<comment type="caution">
    <text evidence="14">The sequence shown here is derived from an EMBL/GenBank/DDBJ whole genome shotgun (WGS) entry which is preliminary data.</text>
</comment>
<evidence type="ECO:0000256" key="1">
    <source>
        <dbReference type="ARBA" id="ARBA00004245"/>
    </source>
</evidence>
<evidence type="ECO:0000256" key="6">
    <source>
        <dbReference type="ARBA" id="ARBA00023054"/>
    </source>
</evidence>
<dbReference type="InterPro" id="IPR027640">
    <property type="entry name" value="Kinesin-like_fam"/>
</dbReference>
<dbReference type="PROSITE" id="PS00411">
    <property type="entry name" value="KINESIN_MOTOR_1"/>
    <property type="match status" value="1"/>
</dbReference>
<feature type="region of interest" description="Disordered" evidence="12">
    <location>
        <begin position="962"/>
        <end position="1020"/>
    </location>
</feature>
<dbReference type="SUPFAM" id="SSF52540">
    <property type="entry name" value="P-loop containing nucleoside triphosphate hydrolases"/>
    <property type="match status" value="1"/>
</dbReference>
<evidence type="ECO:0000256" key="4">
    <source>
        <dbReference type="ARBA" id="ARBA00022741"/>
    </source>
</evidence>
<dbReference type="InterPro" id="IPR056532">
    <property type="entry name" value="KIF21A/B_hel_2"/>
</dbReference>
<feature type="compositionally biased region" description="Polar residues" evidence="12">
    <location>
        <begin position="1122"/>
        <end position="1135"/>
    </location>
</feature>
<feature type="region of interest" description="Disordered" evidence="12">
    <location>
        <begin position="1159"/>
        <end position="1208"/>
    </location>
</feature>
<feature type="coiled-coil region" evidence="11">
    <location>
        <begin position="350"/>
        <end position="446"/>
    </location>
</feature>
<dbReference type="FunFam" id="3.40.850.10:FF:000019">
    <property type="entry name" value="Kinesin-like protein KIN-5D"/>
    <property type="match status" value="1"/>
</dbReference>
<evidence type="ECO:0000256" key="5">
    <source>
        <dbReference type="ARBA" id="ARBA00022840"/>
    </source>
</evidence>
<dbReference type="GO" id="GO:0003777">
    <property type="term" value="F:microtubule motor activity"/>
    <property type="evidence" value="ECO:0007669"/>
    <property type="project" value="InterPro"/>
</dbReference>
<feature type="region of interest" description="Disordered" evidence="12">
    <location>
        <begin position="1111"/>
        <end position="1135"/>
    </location>
</feature>
<gene>
    <name evidence="14" type="ORF">TCAL_03053</name>
</gene>
<dbReference type="EMBL" id="VCGU01000010">
    <property type="protein sequence ID" value="TRY68349.1"/>
    <property type="molecule type" value="Genomic_DNA"/>
</dbReference>
<name>A0A553NSG7_TIGCA</name>
<feature type="binding site" evidence="10">
    <location>
        <begin position="86"/>
        <end position="93"/>
    </location>
    <ligand>
        <name>ATP</name>
        <dbReference type="ChEBI" id="CHEBI:30616"/>
    </ligand>
</feature>
<dbReference type="SMART" id="SM01114">
    <property type="entry name" value="CXC"/>
    <property type="match status" value="1"/>
</dbReference>
<dbReference type="OMA" id="GDMGHTT"/>
<keyword evidence="8" id="KW-0206">Cytoskeleton</keyword>
<evidence type="ECO:0000313" key="14">
    <source>
        <dbReference type="EMBL" id="TRY68349.1"/>
    </source>
</evidence>
<keyword evidence="7 10" id="KW-0505">Motor protein</keyword>
<sequence>MDKVIPVKVAIRIRPLSNKENEEGCQSVVQVVPNRPQIYLPSLEKAFTFDFAFGAGSTQKTVYDESSQDMIVKLFEGYNTTVLAYGQTGSGKTHSMGTSYQAGQAQSDPALAGIIQRAVGDIFAEIAKRRHELDVRVRVAFVELYREQLYDLLSPKSHKKEDCVCDLREDPTRGVVIPGLTEESVESLDHTMDVLTLGSTKRVTAATAMNNTSSRSHAIFTVFLNMIDQSGQSTLAKFHLVDLAGSERAKKTKATGDRMKEGVAINQGLLALGNVIAALGEDRSGPSSHVPYRNSKLTRLLQDSLGGNSYTLMLACVSPADSNLEETLNTLRYADRARKIKNKPIVNLDGADQSAEVQRLRLENQELKLQMVRNAVGVVDSEETQRLQEQAKRMRDENKELTNALVACQDELAHINEKALMLDASNAKLKTKLKELLAEAKVLSQKEGLDVAGFSQKVADIVHLQADAEKTIMDLDMAHADGSQWQPHDHSSSGGEDDEDGGDDDEFGAARALKQNALTTQLQNLNKMLAQKERLASDMFANDEKLQEMKKKYEETLAAIEGDMNKLIKEKEELSHQQKHTGNDPTCKISEQRRKRIQDLEHQIQDLKKKMLEQQKAIKMNEKNAAQVKKLSEDITQMKQTKVKLIKQIREDAEKVRVWKQQKEKEVIKLKQAERKQQVKIAKMETLHTKQQTVLKRKMEEAISINKRLKEVIDKQKASRAMIAGRSGLAGAGDRVRTLINEDLDVVVSVKEATKSREQLLNDRKTITKQLNDIKKDMRGTMNTQDIVMMKTKTEELQAELDIQNAQIAALQKQITDLEHDNKDVNNNRFDNLRTMTEAKIALDHLFDKTVEQTVSASQLKSEFEELRQLYQEAVRNTNTLEKEIADLKNEFETDNLKLNRAHEEKVLFLLGNLANANDSERLKIHEQEIRNFSKLHAELEKMGEENEKLRQQMLGEAKMVSKENNLQSSRASKVANQSGSKGRYTVEEYFNHSLEDDSEIEEDREDNEDDPDWQKTPLFKRIKKVREARGNSFAPKRKYLGDHDSTGSAISTEDDDEETPPAKRRSKNNRSNLGCQCKTDCSSNKCGCKKGGASCNESCRCVSSRCINKDAPDPEDGAGTSGPTGTRTILGDLSNSDSLTDTFALLNDTYTATTTLKPGRRTLDVQGMRSPQKTERTPYFKSPLSEETEESHKSPRTGFEKRGLLMK</sequence>
<evidence type="ECO:0000256" key="9">
    <source>
        <dbReference type="ARBA" id="ARBA00034704"/>
    </source>
</evidence>
<comment type="subcellular location">
    <subcellularLocation>
        <location evidence="1">Cytoplasm</location>
        <location evidence="1">Cytoskeleton</location>
    </subcellularLocation>
</comment>
<reference evidence="14 15" key="1">
    <citation type="journal article" date="2018" name="Nat. Ecol. Evol.">
        <title>Genomic signatures of mitonuclear coevolution across populations of Tigriopus californicus.</title>
        <authorList>
            <person name="Barreto F.S."/>
            <person name="Watson E.T."/>
            <person name="Lima T.G."/>
            <person name="Willett C.S."/>
            <person name="Edmands S."/>
            <person name="Li W."/>
            <person name="Burton R.S."/>
        </authorList>
    </citation>
    <scope>NUCLEOTIDE SEQUENCE [LARGE SCALE GENOMIC DNA]</scope>
    <source>
        <strain evidence="14 15">San Diego</strain>
    </source>
</reference>
<dbReference type="GO" id="GO:0005524">
    <property type="term" value="F:ATP binding"/>
    <property type="evidence" value="ECO:0007669"/>
    <property type="project" value="UniProtKB-UniRule"/>
</dbReference>
<protein>
    <recommendedName>
        <fullName evidence="13">Kinesin motor domain-containing protein</fullName>
    </recommendedName>
</protein>
<keyword evidence="15" id="KW-1185">Reference proteome</keyword>
<proteinExistence type="inferred from homology"/>
<dbReference type="STRING" id="6832.A0A553NSG7"/>
<dbReference type="Gene3D" id="3.40.850.10">
    <property type="entry name" value="Kinesin motor domain"/>
    <property type="match status" value="1"/>
</dbReference>
<keyword evidence="6 11" id="KW-0175">Coiled coil</keyword>
<dbReference type="PROSITE" id="PS50067">
    <property type="entry name" value="KINESIN_MOTOR_2"/>
    <property type="match status" value="1"/>
</dbReference>
<feature type="coiled-coil region" evidence="11">
    <location>
        <begin position="750"/>
        <end position="828"/>
    </location>
</feature>
<dbReference type="InterPro" id="IPR001752">
    <property type="entry name" value="Kinesin_motor_dom"/>
</dbReference>
<feature type="region of interest" description="Disordered" evidence="12">
    <location>
        <begin position="481"/>
        <end position="507"/>
    </location>
</feature>
<evidence type="ECO:0000256" key="12">
    <source>
        <dbReference type="SAM" id="MobiDB-lite"/>
    </source>
</evidence>
<keyword evidence="3" id="KW-0493">Microtubule</keyword>
<dbReference type="SMART" id="SM00129">
    <property type="entry name" value="KISc"/>
    <property type="match status" value="1"/>
</dbReference>
<feature type="coiled-coil region" evidence="11">
    <location>
        <begin position="515"/>
        <end position="676"/>
    </location>
</feature>
<dbReference type="InterPro" id="IPR019821">
    <property type="entry name" value="Kinesin_motor_CS"/>
</dbReference>
<evidence type="ECO:0000256" key="7">
    <source>
        <dbReference type="ARBA" id="ARBA00023175"/>
    </source>
</evidence>
<dbReference type="GO" id="GO:0007018">
    <property type="term" value="P:microtubule-based movement"/>
    <property type="evidence" value="ECO:0007669"/>
    <property type="project" value="InterPro"/>
</dbReference>
<feature type="compositionally biased region" description="Basic and acidic residues" evidence="12">
    <location>
        <begin position="1191"/>
        <end position="1208"/>
    </location>
</feature>
<comment type="similarity">
    <text evidence="9">Belongs to the TRAFAC class myosin-kinesin ATPase superfamily. Kinesin family. KIN-5/BimC subfamily.</text>
</comment>
<accession>A0A553NSG7</accession>
<evidence type="ECO:0000256" key="11">
    <source>
        <dbReference type="SAM" id="Coils"/>
    </source>
</evidence>
<keyword evidence="5 10" id="KW-0067">ATP-binding</keyword>
<dbReference type="Pfam" id="PF00225">
    <property type="entry name" value="Kinesin"/>
    <property type="match status" value="1"/>
</dbReference>
<dbReference type="OrthoDB" id="3176171at2759"/>
<dbReference type="Proteomes" id="UP000318571">
    <property type="component" value="Chromosome 1"/>
</dbReference>
<feature type="compositionally biased region" description="Acidic residues" evidence="12">
    <location>
        <begin position="997"/>
        <end position="1012"/>
    </location>
</feature>
<keyword evidence="4 10" id="KW-0547">Nucleotide-binding</keyword>
<dbReference type="Pfam" id="PF25764">
    <property type="entry name" value="KIF21A_4th"/>
    <property type="match status" value="1"/>
</dbReference>
<dbReference type="GO" id="GO:0007052">
    <property type="term" value="P:mitotic spindle organization"/>
    <property type="evidence" value="ECO:0007669"/>
    <property type="project" value="TreeGrafter"/>
</dbReference>
<dbReference type="Pfam" id="PF23203">
    <property type="entry name" value="KIF21A"/>
    <property type="match status" value="1"/>
</dbReference>
<dbReference type="CDD" id="cd01372">
    <property type="entry name" value="KISc_KIF4"/>
    <property type="match status" value="1"/>
</dbReference>
<feature type="compositionally biased region" description="Basic and acidic residues" evidence="12">
    <location>
        <begin position="985"/>
        <end position="996"/>
    </location>
</feature>
<evidence type="ECO:0000256" key="2">
    <source>
        <dbReference type="ARBA" id="ARBA00022490"/>
    </source>
</evidence>
<dbReference type="GO" id="GO:0005875">
    <property type="term" value="C:microtubule associated complex"/>
    <property type="evidence" value="ECO:0007669"/>
    <property type="project" value="TreeGrafter"/>
</dbReference>
<evidence type="ECO:0000256" key="10">
    <source>
        <dbReference type="PROSITE-ProRule" id="PRU00283"/>
    </source>
</evidence>
<dbReference type="InterPro" id="IPR033467">
    <property type="entry name" value="Tesmin/TSO1-like_CXC"/>
</dbReference>
<feature type="region of interest" description="Disordered" evidence="12">
    <location>
        <begin position="1034"/>
        <end position="1071"/>
    </location>
</feature>
<dbReference type="InterPro" id="IPR036961">
    <property type="entry name" value="Kinesin_motor_dom_sf"/>
</dbReference>
<evidence type="ECO:0000256" key="3">
    <source>
        <dbReference type="ARBA" id="ARBA00022701"/>
    </source>
</evidence>
<evidence type="ECO:0000256" key="8">
    <source>
        <dbReference type="ARBA" id="ARBA00023212"/>
    </source>
</evidence>
<dbReference type="GO" id="GO:0008017">
    <property type="term" value="F:microtubule binding"/>
    <property type="evidence" value="ECO:0007669"/>
    <property type="project" value="InterPro"/>
</dbReference>
<dbReference type="GO" id="GO:0005874">
    <property type="term" value="C:microtubule"/>
    <property type="evidence" value="ECO:0007669"/>
    <property type="project" value="UniProtKB-KW"/>
</dbReference>
<dbReference type="GO" id="GO:0051231">
    <property type="term" value="P:spindle elongation"/>
    <property type="evidence" value="ECO:0007669"/>
    <property type="project" value="TreeGrafter"/>
</dbReference>
<dbReference type="AlphaFoldDB" id="A0A553NSG7"/>